<feature type="compositionally biased region" description="Polar residues" evidence="1">
    <location>
        <begin position="28"/>
        <end position="46"/>
    </location>
</feature>
<dbReference type="EMBL" id="BKCJ010003761">
    <property type="protein sequence ID" value="GEU57011.1"/>
    <property type="molecule type" value="Genomic_DNA"/>
</dbReference>
<reference evidence="2" key="1">
    <citation type="journal article" date="2019" name="Sci. Rep.">
        <title>Draft genome of Tanacetum cinerariifolium, the natural source of mosquito coil.</title>
        <authorList>
            <person name="Yamashiro T."/>
            <person name="Shiraishi A."/>
            <person name="Satake H."/>
            <person name="Nakayama K."/>
        </authorList>
    </citation>
    <scope>NUCLEOTIDE SEQUENCE</scope>
</reference>
<name>A0A6L2L598_TANCI</name>
<feature type="region of interest" description="Disordered" evidence="1">
    <location>
        <begin position="1"/>
        <end position="58"/>
    </location>
</feature>
<protein>
    <submittedName>
        <fullName evidence="2">Uncharacterized protein</fullName>
    </submittedName>
</protein>
<organism evidence="2">
    <name type="scientific">Tanacetum cinerariifolium</name>
    <name type="common">Dalmatian daisy</name>
    <name type="synonym">Chrysanthemum cinerariifolium</name>
    <dbReference type="NCBI Taxonomy" id="118510"/>
    <lineage>
        <taxon>Eukaryota</taxon>
        <taxon>Viridiplantae</taxon>
        <taxon>Streptophyta</taxon>
        <taxon>Embryophyta</taxon>
        <taxon>Tracheophyta</taxon>
        <taxon>Spermatophyta</taxon>
        <taxon>Magnoliopsida</taxon>
        <taxon>eudicotyledons</taxon>
        <taxon>Gunneridae</taxon>
        <taxon>Pentapetalae</taxon>
        <taxon>asterids</taxon>
        <taxon>campanulids</taxon>
        <taxon>Asterales</taxon>
        <taxon>Asteraceae</taxon>
        <taxon>Asteroideae</taxon>
        <taxon>Anthemideae</taxon>
        <taxon>Anthemidinae</taxon>
        <taxon>Tanacetum</taxon>
    </lineage>
</organism>
<feature type="compositionally biased region" description="Acidic residues" evidence="1">
    <location>
        <begin position="102"/>
        <end position="118"/>
    </location>
</feature>
<accession>A0A6L2L598</accession>
<gene>
    <name evidence="2" type="ORF">Tci_028989</name>
</gene>
<dbReference type="AlphaFoldDB" id="A0A6L2L598"/>
<feature type="region of interest" description="Disordered" evidence="1">
    <location>
        <begin position="97"/>
        <end position="118"/>
    </location>
</feature>
<proteinExistence type="predicted"/>
<sequence length="118" mass="13131">ALSKKSKRPMSKKPPTETKVIPPKPTECSEQSHSVSSGTVPNNQGTGVKYQEDQTQSSRLRYQSLIENEGEPSYKREPNTQPMLLTYADVRAILLSEHEAQESEEDILGAGEEMDDNP</sequence>
<evidence type="ECO:0000313" key="2">
    <source>
        <dbReference type="EMBL" id="GEU57011.1"/>
    </source>
</evidence>
<feature type="non-terminal residue" evidence="2">
    <location>
        <position position="1"/>
    </location>
</feature>
<feature type="compositionally biased region" description="Basic residues" evidence="1">
    <location>
        <begin position="1"/>
        <end position="11"/>
    </location>
</feature>
<comment type="caution">
    <text evidence="2">The sequence shown here is derived from an EMBL/GenBank/DDBJ whole genome shotgun (WGS) entry which is preliminary data.</text>
</comment>
<evidence type="ECO:0000256" key="1">
    <source>
        <dbReference type="SAM" id="MobiDB-lite"/>
    </source>
</evidence>